<evidence type="ECO:0000256" key="1">
    <source>
        <dbReference type="SAM" id="MobiDB-lite"/>
    </source>
</evidence>
<dbReference type="Proteomes" id="UP001626550">
    <property type="component" value="Unassembled WGS sequence"/>
</dbReference>
<dbReference type="PANTHER" id="PTHR10156">
    <property type="entry name" value="2',3'-CYCLIC-NUCLEOTIDE 3'-PHOSPHODIESTERASE"/>
    <property type="match status" value="1"/>
</dbReference>
<dbReference type="PANTHER" id="PTHR10156:SF0">
    <property type="entry name" value="2',3'-CYCLIC-NUCLEOTIDE 3'-PHOSPHODIESTERASE"/>
    <property type="match status" value="1"/>
</dbReference>
<dbReference type="AlphaFoldDB" id="A0ABD2QQT6"/>
<proteinExistence type="predicted"/>
<dbReference type="InterPro" id="IPR027417">
    <property type="entry name" value="P-loop_NTPase"/>
</dbReference>
<protein>
    <submittedName>
        <fullName evidence="2">Uncharacterized protein</fullName>
    </submittedName>
</protein>
<feature type="region of interest" description="Disordered" evidence="1">
    <location>
        <begin position="353"/>
        <end position="372"/>
    </location>
</feature>
<dbReference type="EMBL" id="JBJKFK010000012">
    <property type="protein sequence ID" value="KAL3321071.1"/>
    <property type="molecule type" value="Genomic_DNA"/>
</dbReference>
<evidence type="ECO:0000313" key="3">
    <source>
        <dbReference type="Proteomes" id="UP001626550"/>
    </source>
</evidence>
<accession>A0ABD2QQT6</accession>
<gene>
    <name evidence="2" type="ORF">Ciccas_000234</name>
</gene>
<evidence type="ECO:0000313" key="2">
    <source>
        <dbReference type="EMBL" id="KAL3321071.1"/>
    </source>
</evidence>
<dbReference type="InterPro" id="IPR008431">
    <property type="entry name" value="CNPase"/>
</dbReference>
<feature type="compositionally biased region" description="Basic residues" evidence="1">
    <location>
        <begin position="354"/>
        <end position="364"/>
    </location>
</feature>
<dbReference type="CDD" id="cd14279">
    <property type="entry name" value="CUE"/>
    <property type="match status" value="1"/>
</dbReference>
<dbReference type="SUPFAM" id="SSF46934">
    <property type="entry name" value="UBA-like"/>
    <property type="match status" value="1"/>
</dbReference>
<dbReference type="SUPFAM" id="SSF52540">
    <property type="entry name" value="P-loop containing nucleoside triphosphate hydrolases"/>
    <property type="match status" value="1"/>
</dbReference>
<reference evidence="2 3" key="1">
    <citation type="submission" date="2024-11" db="EMBL/GenBank/DDBJ databases">
        <title>Adaptive evolution of stress response genes in parasites aligns with host niche diversity.</title>
        <authorList>
            <person name="Hahn C."/>
            <person name="Resl P."/>
        </authorList>
    </citation>
    <scope>NUCLEOTIDE SEQUENCE [LARGE SCALE GENOMIC DNA]</scope>
    <source>
        <strain evidence="2">EGGRZ-B1_66</strain>
        <tissue evidence="2">Body</tissue>
    </source>
</reference>
<organism evidence="2 3">
    <name type="scientific">Cichlidogyrus casuarinus</name>
    <dbReference type="NCBI Taxonomy" id="1844966"/>
    <lineage>
        <taxon>Eukaryota</taxon>
        <taxon>Metazoa</taxon>
        <taxon>Spiralia</taxon>
        <taxon>Lophotrochozoa</taxon>
        <taxon>Platyhelminthes</taxon>
        <taxon>Monogenea</taxon>
        <taxon>Monopisthocotylea</taxon>
        <taxon>Dactylogyridea</taxon>
        <taxon>Ancyrocephalidae</taxon>
        <taxon>Cichlidogyrus</taxon>
    </lineage>
</organism>
<keyword evidence="3" id="KW-1185">Reference proteome</keyword>
<name>A0ABD2QQT6_9PLAT</name>
<comment type="caution">
    <text evidence="2">The sequence shown here is derived from an EMBL/GenBank/DDBJ whole genome shotgun (WGS) entry which is preliminary data.</text>
</comment>
<dbReference type="InterPro" id="IPR009060">
    <property type="entry name" value="UBA-like_sf"/>
</dbReference>
<sequence>MQLVLNLPDNFNELRAKLQRWSSDKLFIFVRGPPGSGKSELVKILIKDVPSANLYVENVMRHIKLRQSPRAYAEERTRCESNVSDAISKGVPYIVYDSLNLDYDEVKGIFIKATDGGYEVHMLVPTTSWLREPEKLFRKSTLFYTLQELNDLVKQFDPSLTPASMMSRLQEEKDATQIGFDKYTEALVKNEPRPEREKTTLTLQYFSHHSRVTATPPGPSRLQEPRLTLEQRDVSNKLREIFDNIPDARLEEVLDEYNYDLERCIDELTHLEDDQREDTLAIDLEEPTAQSSPRLHLSVEFLSACQQKFGLRMGFEKLDLQALTPSILDEWTPSLELKKNIYREFVNSIGYKTSKNRKKNHRNRPSSPGLHG</sequence>
<dbReference type="Gene3D" id="3.40.50.300">
    <property type="entry name" value="P-loop containing nucleotide triphosphate hydrolases"/>
    <property type="match status" value="1"/>
</dbReference>